<feature type="binding site" evidence="12">
    <location>
        <position position="143"/>
    </location>
    <ligand>
        <name>substrate</name>
    </ligand>
</feature>
<dbReference type="SUPFAM" id="SSF53613">
    <property type="entry name" value="Ribokinase-like"/>
    <property type="match status" value="1"/>
</dbReference>
<dbReference type="PROSITE" id="PS00584">
    <property type="entry name" value="PFKB_KINASES_2"/>
    <property type="match status" value="1"/>
</dbReference>
<keyword evidence="16" id="KW-1185">Reference proteome</keyword>
<dbReference type="Proteomes" id="UP000550736">
    <property type="component" value="Unassembled WGS sequence"/>
</dbReference>
<comment type="pathway">
    <text evidence="12">Carbohydrate metabolism; D-ribose degradation; D-ribose 5-phosphate from beta-D-ribopyranose: step 2/2.</text>
</comment>
<comment type="subcellular location">
    <subcellularLocation>
        <location evidence="12">Cytoplasm</location>
    </subcellularLocation>
</comment>
<keyword evidence="6 12" id="KW-0547">Nucleotide-binding</keyword>
<feature type="binding site" evidence="12">
    <location>
        <position position="286"/>
    </location>
    <ligand>
        <name>K(+)</name>
        <dbReference type="ChEBI" id="CHEBI:29103"/>
    </ligand>
</feature>
<reference evidence="16 17" key="1">
    <citation type="submission" date="2020-04" db="EMBL/GenBank/DDBJ databases">
        <title>The Epidemiology and Molecular Characteristics of Linezolid-Resistant Staphylococcus capitis in Huashan Hospital, Shanghai.</title>
        <authorList>
            <person name="Ding L."/>
            <person name="Li P."/>
            <person name="Yang Y."/>
            <person name="Lin D."/>
            <person name="Xu X."/>
        </authorList>
    </citation>
    <scope>NUCLEOTIDE SEQUENCE [LARGE SCALE GENOMIC DNA]</scope>
    <source>
        <strain evidence="15 17">12-86</strain>
        <strain evidence="14 16">17-84</strain>
    </source>
</reference>
<dbReference type="InterPro" id="IPR011877">
    <property type="entry name" value="Ribokinase"/>
</dbReference>
<dbReference type="HAMAP" id="MF_01987">
    <property type="entry name" value="Ribokinase"/>
    <property type="match status" value="1"/>
</dbReference>
<dbReference type="AlphaFoldDB" id="A0A7X9ZIR6"/>
<feature type="binding site" evidence="12">
    <location>
        <position position="255"/>
    </location>
    <ligand>
        <name>substrate</name>
    </ligand>
</feature>
<feature type="binding site" evidence="12">
    <location>
        <begin position="42"/>
        <end position="46"/>
    </location>
    <ligand>
        <name>substrate</name>
    </ligand>
</feature>
<evidence type="ECO:0000313" key="16">
    <source>
        <dbReference type="Proteomes" id="UP000538955"/>
    </source>
</evidence>
<dbReference type="InterPro" id="IPR002139">
    <property type="entry name" value="Ribo/fructo_kinase"/>
</dbReference>
<keyword evidence="12" id="KW-0963">Cytoplasm</keyword>
<keyword evidence="5 12" id="KW-0479">Metal-binding</keyword>
<keyword evidence="4 12" id="KW-0808">Transferase</keyword>
<dbReference type="GO" id="GO:0005829">
    <property type="term" value="C:cytosol"/>
    <property type="evidence" value="ECO:0007669"/>
    <property type="project" value="TreeGrafter"/>
</dbReference>
<comment type="caution">
    <text evidence="12">Lacks conserved residue(s) required for the propagation of feature annotation.</text>
</comment>
<feature type="binding site" evidence="12">
    <location>
        <begin position="254"/>
        <end position="255"/>
    </location>
    <ligand>
        <name>ATP</name>
        <dbReference type="ChEBI" id="CHEBI:30616"/>
    </ligand>
</feature>
<evidence type="ECO:0000256" key="12">
    <source>
        <dbReference type="HAMAP-Rule" id="MF_01987"/>
    </source>
</evidence>
<proteinExistence type="inferred from homology"/>
<dbReference type="EMBL" id="JABBLX010000023">
    <property type="protein sequence ID" value="NMK97938.1"/>
    <property type="molecule type" value="Genomic_DNA"/>
</dbReference>
<dbReference type="InterPro" id="IPR029056">
    <property type="entry name" value="Ribokinase-like"/>
</dbReference>
<keyword evidence="9 12" id="KW-0460">Magnesium</keyword>
<evidence type="ECO:0000256" key="6">
    <source>
        <dbReference type="ARBA" id="ARBA00022741"/>
    </source>
</evidence>
<feature type="binding site" evidence="12">
    <location>
        <position position="289"/>
    </location>
    <ligand>
        <name>K(+)</name>
        <dbReference type="ChEBI" id="CHEBI:29103"/>
    </ligand>
</feature>
<gene>
    <name evidence="12 15" type="primary">rbsK</name>
    <name evidence="15" type="ORF">HHM13_07515</name>
    <name evidence="14" type="ORF">HHM24_08770</name>
</gene>
<dbReference type="PANTHER" id="PTHR10584:SF166">
    <property type="entry name" value="RIBOKINASE"/>
    <property type="match status" value="1"/>
</dbReference>
<feature type="binding site" evidence="12">
    <location>
        <position position="249"/>
    </location>
    <ligand>
        <name>K(+)</name>
        <dbReference type="ChEBI" id="CHEBI:29103"/>
    </ligand>
</feature>
<comment type="function">
    <text evidence="12">Catalyzes the phosphorylation of ribose at O-5 in a reaction requiring ATP and magnesium. The resulting D-ribose-5-phosphate can then be used either for sythesis of nucleotides, histidine, and tryptophan, or as a component of the pentose phosphate pathway.</text>
</comment>
<name>A0A7X9ZIR6_STACP</name>
<dbReference type="PANTHER" id="PTHR10584">
    <property type="entry name" value="SUGAR KINASE"/>
    <property type="match status" value="1"/>
</dbReference>
<accession>A0A7X9ZIR6</accession>
<keyword evidence="11 12" id="KW-0119">Carbohydrate metabolism</keyword>
<evidence type="ECO:0000256" key="5">
    <source>
        <dbReference type="ARBA" id="ARBA00022723"/>
    </source>
</evidence>
<dbReference type="CDD" id="cd01174">
    <property type="entry name" value="ribokinase"/>
    <property type="match status" value="1"/>
</dbReference>
<dbReference type="GO" id="GO:0005524">
    <property type="term" value="F:ATP binding"/>
    <property type="evidence" value="ECO:0007669"/>
    <property type="project" value="UniProtKB-UniRule"/>
</dbReference>
<feature type="active site" description="Proton acceptor" evidence="12">
    <location>
        <position position="255"/>
    </location>
</feature>
<feature type="binding site" evidence="12">
    <location>
        <position position="280"/>
    </location>
    <ligand>
        <name>ATP</name>
        <dbReference type="ChEBI" id="CHEBI:30616"/>
    </ligand>
</feature>
<evidence type="ECO:0000313" key="15">
    <source>
        <dbReference type="EMBL" id="NMK97938.1"/>
    </source>
</evidence>
<comment type="similarity">
    <text evidence="12">Belongs to the carbohydrate kinase PfkB family. Ribokinase subfamily.</text>
</comment>
<evidence type="ECO:0000259" key="13">
    <source>
        <dbReference type="Pfam" id="PF00294"/>
    </source>
</evidence>
<evidence type="ECO:0000256" key="4">
    <source>
        <dbReference type="ARBA" id="ARBA00022679"/>
    </source>
</evidence>
<dbReference type="InterPro" id="IPR002173">
    <property type="entry name" value="Carboh/pur_kinase_PfkB_CS"/>
</dbReference>
<keyword evidence="7 12" id="KW-0418">Kinase</keyword>
<evidence type="ECO:0000313" key="17">
    <source>
        <dbReference type="Proteomes" id="UP000550736"/>
    </source>
</evidence>
<keyword evidence="8 12" id="KW-0067">ATP-binding</keyword>
<keyword evidence="10 12" id="KW-0630">Potassium</keyword>
<dbReference type="GO" id="GO:0046872">
    <property type="term" value="F:metal ion binding"/>
    <property type="evidence" value="ECO:0007669"/>
    <property type="project" value="UniProtKB-KW"/>
</dbReference>
<dbReference type="UniPathway" id="UPA00916">
    <property type="reaction ID" value="UER00889"/>
</dbReference>
<feature type="domain" description="Carbohydrate kinase PfkB" evidence="13">
    <location>
        <begin position="4"/>
        <end position="299"/>
    </location>
</feature>
<evidence type="ECO:0000256" key="10">
    <source>
        <dbReference type="ARBA" id="ARBA00022958"/>
    </source>
</evidence>
<protein>
    <recommendedName>
        <fullName evidence="3 12">Ribokinase</fullName>
        <shortName evidence="12">RK</shortName>
        <ecNumber evidence="2 12">2.7.1.15</ecNumber>
    </recommendedName>
</protein>
<dbReference type="RefSeq" id="WP_030058787.1">
    <property type="nucleotide sequence ID" value="NZ_AP014956.1"/>
</dbReference>
<evidence type="ECO:0000313" key="14">
    <source>
        <dbReference type="EMBL" id="NMK54814.1"/>
    </source>
</evidence>
<dbReference type="Pfam" id="PF00294">
    <property type="entry name" value="PfkB"/>
    <property type="match status" value="1"/>
</dbReference>
<feature type="binding site" evidence="12">
    <location>
        <position position="251"/>
    </location>
    <ligand>
        <name>K(+)</name>
        <dbReference type="ChEBI" id="CHEBI:29103"/>
    </ligand>
</feature>
<comment type="activity regulation">
    <text evidence="12">Activated by a monovalent cation that binds near, but not in, the active site. The most likely occupant of the site in vivo is potassium. Ion binding induces a conformational change that may alter substrate affinity.</text>
</comment>
<comment type="similarity">
    <text evidence="1">Belongs to the carbohydrate kinase pfkB family.</text>
</comment>
<feature type="binding site" evidence="12">
    <location>
        <position position="187"/>
    </location>
    <ligand>
        <name>ATP</name>
        <dbReference type="ChEBI" id="CHEBI:30616"/>
    </ligand>
</feature>
<dbReference type="NCBIfam" id="TIGR02152">
    <property type="entry name" value="D_ribokin_bact"/>
    <property type="match status" value="1"/>
</dbReference>
<feature type="binding site" evidence="12">
    <location>
        <position position="291"/>
    </location>
    <ligand>
        <name>K(+)</name>
        <dbReference type="ChEBI" id="CHEBI:29103"/>
    </ligand>
</feature>
<dbReference type="Proteomes" id="UP000538955">
    <property type="component" value="Unassembled WGS sequence"/>
</dbReference>
<feature type="binding site" evidence="12">
    <location>
        <begin position="223"/>
        <end position="228"/>
    </location>
    <ligand>
        <name>ATP</name>
        <dbReference type="ChEBI" id="CHEBI:30616"/>
    </ligand>
</feature>
<dbReference type="GO" id="GO:0019303">
    <property type="term" value="P:D-ribose catabolic process"/>
    <property type="evidence" value="ECO:0007669"/>
    <property type="project" value="UniProtKB-UniRule"/>
</dbReference>
<dbReference type="InterPro" id="IPR011611">
    <property type="entry name" value="PfkB_dom"/>
</dbReference>
<evidence type="ECO:0000256" key="2">
    <source>
        <dbReference type="ARBA" id="ARBA00012035"/>
    </source>
</evidence>
<evidence type="ECO:0000256" key="7">
    <source>
        <dbReference type="ARBA" id="ARBA00022777"/>
    </source>
</evidence>
<comment type="catalytic activity">
    <reaction evidence="12">
        <text>D-ribose + ATP = D-ribose 5-phosphate + ADP + H(+)</text>
        <dbReference type="Rhea" id="RHEA:13697"/>
        <dbReference type="ChEBI" id="CHEBI:15378"/>
        <dbReference type="ChEBI" id="CHEBI:30616"/>
        <dbReference type="ChEBI" id="CHEBI:47013"/>
        <dbReference type="ChEBI" id="CHEBI:78346"/>
        <dbReference type="ChEBI" id="CHEBI:456216"/>
        <dbReference type="EC" id="2.7.1.15"/>
    </reaction>
</comment>
<dbReference type="GO" id="GO:0004747">
    <property type="term" value="F:ribokinase activity"/>
    <property type="evidence" value="ECO:0007669"/>
    <property type="project" value="UniProtKB-UniRule"/>
</dbReference>
<organism evidence="15 17">
    <name type="scientific">Staphylococcus capitis</name>
    <dbReference type="NCBI Taxonomy" id="29388"/>
    <lineage>
        <taxon>Bacteria</taxon>
        <taxon>Bacillati</taxon>
        <taxon>Bacillota</taxon>
        <taxon>Bacilli</taxon>
        <taxon>Bacillales</taxon>
        <taxon>Staphylococcaceae</taxon>
        <taxon>Staphylococcus</taxon>
    </lineage>
</organism>
<dbReference type="EC" id="2.7.1.15" evidence="2 12"/>
<dbReference type="PRINTS" id="PR00990">
    <property type="entry name" value="RIBOKINASE"/>
</dbReference>
<dbReference type="EMBL" id="JABBMI010000069">
    <property type="protein sequence ID" value="NMK54814.1"/>
    <property type="molecule type" value="Genomic_DNA"/>
</dbReference>
<sequence length="307" mass="33060">MSRNKVVIVGSTNVDKFINVTRFPKPGETLHIDQAQREFGGGKGANQAIAAGRLEAETTFVTKVGKEGNADFIIEDFKEASINTEYILTADNEETGQAFITVSEDGQNTILVYGGANMTLSAKDVMAAEQPITEADFVVAQLEIPIKAIEQAFKIAKANGVTTVLNPAPAIDLPKSLLALTDIIIPNETEAELLSGISITNQDNMKETVEYFFKLGISTILITLGEQGTYYATENESNIVPAYKVEAIDTTAAGDTFIGAFVSQLNKDLSNLEQAIQFANQASSLTVQRQGAQAAIPTRDEVINVYK</sequence>
<comment type="caution">
    <text evidence="15">The sequence shown here is derived from an EMBL/GenBank/DDBJ whole genome shotgun (WGS) entry which is preliminary data.</text>
</comment>
<comment type="cofactor">
    <cofactor evidence="12">
        <name>Mg(2+)</name>
        <dbReference type="ChEBI" id="CHEBI:18420"/>
    </cofactor>
    <text evidence="12">Requires a divalent cation, most likely magnesium in vivo, as an electrophilic catalyst to aid phosphoryl group transfer. It is the chelate of the metal and the nucleotide that is the actual substrate.</text>
</comment>
<evidence type="ECO:0000256" key="1">
    <source>
        <dbReference type="ARBA" id="ARBA00005380"/>
    </source>
</evidence>
<evidence type="ECO:0000256" key="9">
    <source>
        <dbReference type="ARBA" id="ARBA00022842"/>
    </source>
</evidence>
<feature type="binding site" evidence="12">
    <location>
        <begin position="13"/>
        <end position="15"/>
    </location>
    <ligand>
        <name>substrate</name>
    </ligand>
</feature>
<comment type="subunit">
    <text evidence="12">Homodimer.</text>
</comment>
<evidence type="ECO:0000256" key="3">
    <source>
        <dbReference type="ARBA" id="ARBA00016943"/>
    </source>
</evidence>
<dbReference type="Gene3D" id="3.40.1190.20">
    <property type="match status" value="1"/>
</dbReference>
<evidence type="ECO:0000256" key="11">
    <source>
        <dbReference type="ARBA" id="ARBA00023277"/>
    </source>
</evidence>
<evidence type="ECO:0000256" key="8">
    <source>
        <dbReference type="ARBA" id="ARBA00022840"/>
    </source>
</evidence>